<proteinExistence type="predicted"/>
<feature type="signal peptide" evidence="1">
    <location>
        <begin position="1"/>
        <end position="17"/>
    </location>
</feature>
<dbReference type="Proteomes" id="UP001217083">
    <property type="component" value="Unassembled WGS sequence"/>
</dbReference>
<organism evidence="2 3">
    <name type="scientific">Flagellimonas okinawensis</name>
    <dbReference type="NCBI Taxonomy" id="3031324"/>
    <lineage>
        <taxon>Bacteria</taxon>
        <taxon>Pseudomonadati</taxon>
        <taxon>Bacteroidota</taxon>
        <taxon>Flavobacteriia</taxon>
        <taxon>Flavobacteriales</taxon>
        <taxon>Flavobacteriaceae</taxon>
        <taxon>Flagellimonas</taxon>
    </lineage>
</organism>
<sequence length="226" mass="26441">MKKPLVLILLICSFANAQSFKELYDENFKSDWEVYQNEEYVKQYIDTTIVYKLDSGRTPEQELLYQAKENHNKRTALISEIFSSLKLNFDELDSLAFIEQRSTNVNPPFDFVKKGAIITKDSVFGFLYDLESENVEIVRHNYFQNSESDIINQAKQVIGNLIISAKTNYLDTLARVESEMLAGPLQELRPETEFEILIYNKKENSELKRVYLHETFIQIMNQNQQP</sequence>
<evidence type="ECO:0000313" key="2">
    <source>
        <dbReference type="EMBL" id="MDF0708283.1"/>
    </source>
</evidence>
<gene>
    <name evidence="2" type="ORF">PY091_13745</name>
</gene>
<dbReference type="RefSeq" id="WP_275650230.1">
    <property type="nucleotide sequence ID" value="NZ_JARFVA010000005.1"/>
</dbReference>
<keyword evidence="1" id="KW-0732">Signal</keyword>
<name>A0ABT5XQY0_9FLAO</name>
<evidence type="ECO:0000313" key="3">
    <source>
        <dbReference type="Proteomes" id="UP001217083"/>
    </source>
</evidence>
<evidence type="ECO:0000256" key="1">
    <source>
        <dbReference type="SAM" id="SignalP"/>
    </source>
</evidence>
<dbReference type="EMBL" id="JARFVA010000005">
    <property type="protein sequence ID" value="MDF0708283.1"/>
    <property type="molecule type" value="Genomic_DNA"/>
</dbReference>
<reference evidence="2 3" key="1">
    <citation type="submission" date="2023-03" db="EMBL/GenBank/DDBJ databases">
        <title>Muricauda XX sp. nov. and Muricauda XXX sp. nov., two novel species isolated from Okinawa Trough.</title>
        <authorList>
            <person name="Cao W."/>
            <person name="Deng X."/>
        </authorList>
    </citation>
    <scope>NUCLEOTIDE SEQUENCE [LARGE SCALE GENOMIC DNA]</scope>
    <source>
        <strain evidence="2 3">81s02</strain>
    </source>
</reference>
<accession>A0ABT5XQY0</accession>
<feature type="chain" id="PRO_5047137750" description="DUF4919 domain-containing protein" evidence="1">
    <location>
        <begin position="18"/>
        <end position="226"/>
    </location>
</feature>
<evidence type="ECO:0008006" key="4">
    <source>
        <dbReference type="Google" id="ProtNLM"/>
    </source>
</evidence>
<comment type="caution">
    <text evidence="2">The sequence shown here is derived from an EMBL/GenBank/DDBJ whole genome shotgun (WGS) entry which is preliminary data.</text>
</comment>
<protein>
    <recommendedName>
        <fullName evidence="4">DUF4919 domain-containing protein</fullName>
    </recommendedName>
</protein>
<keyword evidence="3" id="KW-1185">Reference proteome</keyword>